<proteinExistence type="predicted"/>
<dbReference type="Proteomes" id="UP000289738">
    <property type="component" value="Chromosome B09"/>
</dbReference>
<gene>
    <name evidence="1" type="ORF">Ahy_B09g098901</name>
</gene>
<comment type="caution">
    <text evidence="1">The sequence shown here is derived from an EMBL/GenBank/DDBJ whole genome shotgun (WGS) entry which is preliminary data.</text>
</comment>
<dbReference type="STRING" id="3818.A0A444XSF4"/>
<keyword evidence="2" id="KW-1185">Reference proteome</keyword>
<evidence type="ECO:0000313" key="1">
    <source>
        <dbReference type="EMBL" id="RYQ92688.1"/>
    </source>
</evidence>
<dbReference type="PANTHER" id="PTHR47458:SF1">
    <property type="entry name" value="SMAD_FHA DOMAIN-CONTAINING PROTEIN"/>
    <property type="match status" value="1"/>
</dbReference>
<reference evidence="1 2" key="1">
    <citation type="submission" date="2019-01" db="EMBL/GenBank/DDBJ databases">
        <title>Sequencing of cultivated peanut Arachis hypogaea provides insights into genome evolution and oil improvement.</title>
        <authorList>
            <person name="Chen X."/>
        </authorList>
    </citation>
    <scope>NUCLEOTIDE SEQUENCE [LARGE SCALE GENOMIC DNA]</scope>
    <source>
        <strain evidence="2">cv. Fuhuasheng</strain>
        <tissue evidence="1">Leaves</tissue>
    </source>
</reference>
<organism evidence="1 2">
    <name type="scientific">Arachis hypogaea</name>
    <name type="common">Peanut</name>
    <dbReference type="NCBI Taxonomy" id="3818"/>
    <lineage>
        <taxon>Eukaryota</taxon>
        <taxon>Viridiplantae</taxon>
        <taxon>Streptophyta</taxon>
        <taxon>Embryophyta</taxon>
        <taxon>Tracheophyta</taxon>
        <taxon>Spermatophyta</taxon>
        <taxon>Magnoliopsida</taxon>
        <taxon>eudicotyledons</taxon>
        <taxon>Gunneridae</taxon>
        <taxon>Pentapetalae</taxon>
        <taxon>rosids</taxon>
        <taxon>fabids</taxon>
        <taxon>Fabales</taxon>
        <taxon>Fabaceae</taxon>
        <taxon>Papilionoideae</taxon>
        <taxon>50 kb inversion clade</taxon>
        <taxon>dalbergioids sensu lato</taxon>
        <taxon>Dalbergieae</taxon>
        <taxon>Pterocarpus clade</taxon>
        <taxon>Arachis</taxon>
    </lineage>
</organism>
<sequence length="134" mass="15686">MPPTYSLQSHFFVKLGLSHPSQAETQIPPSPTLAFENLILIKIWSWRLQMRVEELELETRSSKKELESEKVAREEAWAKVSVPELEINAAIRDLDFERQRLKGSRGKLMLRGLLNLKKLRMQLQKCRRGDRWSS</sequence>
<accession>A0A444XSF4</accession>
<name>A0A444XSF4_ARAHY</name>
<protein>
    <submittedName>
        <fullName evidence="1">Uncharacterized protein</fullName>
    </submittedName>
</protein>
<evidence type="ECO:0000313" key="2">
    <source>
        <dbReference type="Proteomes" id="UP000289738"/>
    </source>
</evidence>
<dbReference type="AlphaFoldDB" id="A0A444XSF4"/>
<dbReference type="EMBL" id="SDMP01000019">
    <property type="protein sequence ID" value="RYQ92688.1"/>
    <property type="molecule type" value="Genomic_DNA"/>
</dbReference>
<dbReference type="PANTHER" id="PTHR47458">
    <property type="entry name" value="SMAD/FHA DOMAIN-CONTAINING PROTEIN"/>
    <property type="match status" value="1"/>
</dbReference>